<reference evidence="3 4" key="1">
    <citation type="journal article" date="2016" name="Nat. Commun.">
        <title>Extremotolerant tardigrade genome and improved radiotolerance of human cultured cells by tardigrade-unique protein.</title>
        <authorList>
            <person name="Hashimoto T."/>
            <person name="Horikawa D.D."/>
            <person name="Saito Y."/>
            <person name="Kuwahara H."/>
            <person name="Kozuka-Hata H."/>
            <person name="Shin-I T."/>
            <person name="Minakuchi Y."/>
            <person name="Ohishi K."/>
            <person name="Motoyama A."/>
            <person name="Aizu T."/>
            <person name="Enomoto A."/>
            <person name="Kondo K."/>
            <person name="Tanaka S."/>
            <person name="Hara Y."/>
            <person name="Koshikawa S."/>
            <person name="Sagara H."/>
            <person name="Miura T."/>
            <person name="Yokobori S."/>
            <person name="Miyagawa K."/>
            <person name="Suzuki Y."/>
            <person name="Kubo T."/>
            <person name="Oyama M."/>
            <person name="Kohara Y."/>
            <person name="Fujiyama A."/>
            <person name="Arakawa K."/>
            <person name="Katayama T."/>
            <person name="Toyoda A."/>
            <person name="Kunieda T."/>
        </authorList>
    </citation>
    <scope>NUCLEOTIDE SEQUENCE [LARGE SCALE GENOMIC DNA]</scope>
    <source>
        <strain evidence="3 4">YOKOZUNA-1</strain>
    </source>
</reference>
<dbReference type="GO" id="GO:0005739">
    <property type="term" value="C:mitochondrion"/>
    <property type="evidence" value="ECO:0007669"/>
    <property type="project" value="TreeGrafter"/>
</dbReference>
<evidence type="ECO:0000313" key="4">
    <source>
        <dbReference type="Proteomes" id="UP000186922"/>
    </source>
</evidence>
<dbReference type="PANTHER" id="PTHR31716:SF1">
    <property type="entry name" value="PROTEIN FMC1 HOMOLOG"/>
    <property type="match status" value="1"/>
</dbReference>
<proteinExistence type="inferred from homology"/>
<protein>
    <recommendedName>
        <fullName evidence="2">Protein FMC1 homolog</fullName>
    </recommendedName>
</protein>
<keyword evidence="4" id="KW-1185">Reference proteome</keyword>
<gene>
    <name evidence="3" type="primary">RvY_05752-1</name>
    <name evidence="3" type="synonym">RvY_05752.1</name>
    <name evidence="3" type="ORF">RvY_05752</name>
</gene>
<comment type="similarity">
    <text evidence="1">Belongs to the FMC1 family.</text>
</comment>
<evidence type="ECO:0000256" key="2">
    <source>
        <dbReference type="ARBA" id="ARBA00013846"/>
    </source>
</evidence>
<name>A0A1D1UW48_RAMVA</name>
<dbReference type="OrthoDB" id="551431at2759"/>
<dbReference type="InterPro" id="IPR037667">
    <property type="entry name" value="FMC1_homologue"/>
</dbReference>
<dbReference type="Proteomes" id="UP000186922">
    <property type="component" value="Unassembled WGS sequence"/>
</dbReference>
<dbReference type="AlphaFoldDB" id="A0A1D1UW48"/>
<organism evidence="3 4">
    <name type="scientific">Ramazzottius varieornatus</name>
    <name type="common">Water bear</name>
    <name type="synonym">Tardigrade</name>
    <dbReference type="NCBI Taxonomy" id="947166"/>
    <lineage>
        <taxon>Eukaryota</taxon>
        <taxon>Metazoa</taxon>
        <taxon>Ecdysozoa</taxon>
        <taxon>Tardigrada</taxon>
        <taxon>Eutardigrada</taxon>
        <taxon>Parachela</taxon>
        <taxon>Hypsibioidea</taxon>
        <taxon>Ramazzottiidae</taxon>
        <taxon>Ramazzottius</taxon>
    </lineage>
</organism>
<dbReference type="STRING" id="947166.A0A1D1UW48"/>
<dbReference type="Pfam" id="PF13233">
    <property type="entry name" value="Complex1_LYR_2"/>
    <property type="match status" value="1"/>
</dbReference>
<dbReference type="PANTHER" id="PTHR31716">
    <property type="entry name" value="PROTEIN FMC1 HOMOLOG"/>
    <property type="match status" value="1"/>
</dbReference>
<dbReference type="CDD" id="cd20271">
    <property type="entry name" value="Complex1_LYR_FMC1"/>
    <property type="match status" value="1"/>
</dbReference>
<sequence>MRPTLSTYRAILRELRWLKLQNPMKSDIISYISKEFKSNKTTDEKFCRASESAVFKAKTYLTLLESTRKNQMLTELYKGRGDKTTEQAANTVGLTLPKTFQDPG</sequence>
<accession>A0A1D1UW48</accession>
<dbReference type="EMBL" id="BDGG01000002">
    <property type="protein sequence ID" value="GAU93886.1"/>
    <property type="molecule type" value="Genomic_DNA"/>
</dbReference>
<comment type="caution">
    <text evidence="3">The sequence shown here is derived from an EMBL/GenBank/DDBJ whole genome shotgun (WGS) entry which is preliminary data.</text>
</comment>
<evidence type="ECO:0000256" key="1">
    <source>
        <dbReference type="ARBA" id="ARBA00009058"/>
    </source>
</evidence>
<evidence type="ECO:0000313" key="3">
    <source>
        <dbReference type="EMBL" id="GAU93886.1"/>
    </source>
</evidence>